<evidence type="ECO:0008006" key="3">
    <source>
        <dbReference type="Google" id="ProtNLM"/>
    </source>
</evidence>
<evidence type="ECO:0000313" key="2">
    <source>
        <dbReference type="Proteomes" id="UP000050517"/>
    </source>
</evidence>
<keyword evidence="2" id="KW-1185">Reference proteome</keyword>
<dbReference type="AlphaFoldDB" id="A0A0N8VZV3"/>
<dbReference type="Proteomes" id="UP000050517">
    <property type="component" value="Unassembled WGS sequence"/>
</dbReference>
<dbReference type="EMBL" id="LKST01000001">
    <property type="protein sequence ID" value="KQB84938.1"/>
    <property type="molecule type" value="Genomic_DNA"/>
</dbReference>
<sequence length="147" mass="15526">MAVGTPKSFKLGKGELKFGETGTEVDFACQATEVKVTWDNDSEDDLHTLCGGVLPGGETFTAKLEGTFIQDLTAKGVIDFTWTNKGQAVKVAFKPRGNSNASIKGTVKIMPIDLGGEVNKTNTSDFEFPFVGEPTWTNGGATSSANG</sequence>
<reference evidence="1 2" key="1">
    <citation type="submission" date="2015-10" db="EMBL/GenBank/DDBJ databases">
        <title>Corynebacteirum lowii and Corynebacterium oculi species nova, derived from human clinical disease and and emended description of Corynebacterium mastiditis.</title>
        <authorList>
            <person name="Bernard K."/>
            <person name="Pacheco A.L."/>
            <person name="Mcdougall C."/>
            <person name="Burtx T."/>
            <person name="Weibe D."/>
            <person name="Tyler S."/>
            <person name="Olson A.B."/>
            <person name="Cnockaert M."/>
            <person name="Eguchi H."/>
            <person name="Kuwahara T."/>
            <person name="Nakayama-Imaohji H."/>
            <person name="Boudewijins M."/>
            <person name="Van Hoecke F."/>
            <person name="Bernier A.-M."/>
            <person name="Vandamme P."/>
        </authorList>
    </citation>
    <scope>NUCLEOTIDE SEQUENCE [LARGE SCALE GENOMIC DNA]</scope>
    <source>
        <strain evidence="1 2">NML 130210</strain>
    </source>
</reference>
<gene>
    <name evidence="1" type="ORF">Cocul_00068</name>
</gene>
<protein>
    <recommendedName>
        <fullName evidence="3">Phage major tail protein 2</fullName>
    </recommendedName>
</protein>
<name>A0A0N8VZV3_9CORY</name>
<dbReference type="OrthoDB" id="3235220at2"/>
<organism evidence="1 2">
    <name type="scientific">Corynebacterium oculi</name>
    <dbReference type="NCBI Taxonomy" id="1544416"/>
    <lineage>
        <taxon>Bacteria</taxon>
        <taxon>Bacillati</taxon>
        <taxon>Actinomycetota</taxon>
        <taxon>Actinomycetes</taxon>
        <taxon>Mycobacteriales</taxon>
        <taxon>Corynebacteriaceae</taxon>
        <taxon>Corynebacterium</taxon>
    </lineage>
</organism>
<evidence type="ECO:0000313" key="1">
    <source>
        <dbReference type="EMBL" id="KQB84938.1"/>
    </source>
</evidence>
<dbReference type="RefSeq" id="WP_055121347.1">
    <property type="nucleotide sequence ID" value="NZ_LKST01000001.1"/>
</dbReference>
<comment type="caution">
    <text evidence="1">The sequence shown here is derived from an EMBL/GenBank/DDBJ whole genome shotgun (WGS) entry which is preliminary data.</text>
</comment>
<proteinExistence type="predicted"/>
<dbReference type="STRING" id="1544416.Cocul_00068"/>
<dbReference type="PATRIC" id="fig|1544416.3.peg.68"/>
<accession>A0A0N8VZV3</accession>